<evidence type="ECO:0000256" key="4">
    <source>
        <dbReference type="SAM" id="MobiDB-lite"/>
    </source>
</evidence>
<dbReference type="GO" id="GO:0005794">
    <property type="term" value="C:Golgi apparatus"/>
    <property type="evidence" value="ECO:0007669"/>
    <property type="project" value="TreeGrafter"/>
</dbReference>
<keyword evidence="3" id="KW-0446">Lipid-binding</keyword>
<dbReference type="AlphaFoldDB" id="A0AAE1TPW6"/>
<accession>A0AAE1TPW6</accession>
<feature type="compositionally biased region" description="Acidic residues" evidence="4">
    <location>
        <begin position="270"/>
        <end position="282"/>
    </location>
</feature>
<evidence type="ECO:0000259" key="5">
    <source>
        <dbReference type="PROSITE" id="PS50003"/>
    </source>
</evidence>
<dbReference type="InterPro" id="IPR001849">
    <property type="entry name" value="PH_domain"/>
</dbReference>
<gene>
    <name evidence="6" type="ORF">Pmani_033649</name>
</gene>
<reference evidence="6" key="1">
    <citation type="submission" date="2023-11" db="EMBL/GenBank/DDBJ databases">
        <title>Genome assemblies of two species of porcelain crab, Petrolisthes cinctipes and Petrolisthes manimaculis (Anomura: Porcellanidae).</title>
        <authorList>
            <person name="Angst P."/>
        </authorList>
    </citation>
    <scope>NUCLEOTIDE SEQUENCE</scope>
    <source>
        <strain evidence="6">PB745_02</strain>
        <tissue evidence="6">Gill</tissue>
    </source>
</reference>
<dbReference type="GO" id="GO:0005829">
    <property type="term" value="C:cytosol"/>
    <property type="evidence" value="ECO:0007669"/>
    <property type="project" value="TreeGrafter"/>
</dbReference>
<dbReference type="Gene3D" id="2.30.29.30">
    <property type="entry name" value="Pleckstrin-homology domain (PH domain)/Phosphotyrosine-binding domain (PTB)"/>
    <property type="match status" value="1"/>
</dbReference>
<evidence type="ECO:0000313" key="7">
    <source>
        <dbReference type="Proteomes" id="UP001292094"/>
    </source>
</evidence>
<dbReference type="SUPFAM" id="SSF50729">
    <property type="entry name" value="PH domain-like"/>
    <property type="match status" value="1"/>
</dbReference>
<keyword evidence="7" id="KW-1185">Reference proteome</keyword>
<organism evidence="6 7">
    <name type="scientific">Petrolisthes manimaculis</name>
    <dbReference type="NCBI Taxonomy" id="1843537"/>
    <lineage>
        <taxon>Eukaryota</taxon>
        <taxon>Metazoa</taxon>
        <taxon>Ecdysozoa</taxon>
        <taxon>Arthropoda</taxon>
        <taxon>Crustacea</taxon>
        <taxon>Multicrustacea</taxon>
        <taxon>Malacostraca</taxon>
        <taxon>Eumalacostraca</taxon>
        <taxon>Eucarida</taxon>
        <taxon>Decapoda</taxon>
        <taxon>Pleocyemata</taxon>
        <taxon>Anomura</taxon>
        <taxon>Galatheoidea</taxon>
        <taxon>Porcellanidae</taxon>
        <taxon>Petrolisthes</taxon>
    </lineage>
</organism>
<name>A0AAE1TPW6_9EUCA</name>
<feature type="region of interest" description="Disordered" evidence="4">
    <location>
        <begin position="199"/>
        <end position="226"/>
    </location>
</feature>
<dbReference type="GO" id="GO:0006869">
    <property type="term" value="P:lipid transport"/>
    <property type="evidence" value="ECO:0007669"/>
    <property type="project" value="UniProtKB-KW"/>
</dbReference>
<dbReference type="InterPro" id="IPR011993">
    <property type="entry name" value="PH-like_dom_sf"/>
</dbReference>
<dbReference type="Pfam" id="PF00169">
    <property type="entry name" value="PH"/>
    <property type="match status" value="1"/>
</dbReference>
<dbReference type="FunFam" id="2.30.29.30:FF:000089">
    <property type="entry name" value="Oxysterol-binding protein"/>
    <property type="match status" value="1"/>
</dbReference>
<dbReference type="PANTHER" id="PTHR10972:SF200">
    <property type="entry name" value="OXYSTEROL-BINDING PROTEIN-RELATED PROTEIN 9"/>
    <property type="match status" value="1"/>
</dbReference>
<dbReference type="GO" id="GO:0032934">
    <property type="term" value="F:sterol binding"/>
    <property type="evidence" value="ECO:0007669"/>
    <property type="project" value="TreeGrafter"/>
</dbReference>
<protein>
    <recommendedName>
        <fullName evidence="5">PH domain-containing protein</fullName>
    </recommendedName>
</protein>
<feature type="domain" description="PH" evidence="5">
    <location>
        <begin position="1"/>
        <end position="95"/>
    </location>
</feature>
<feature type="compositionally biased region" description="Gly residues" evidence="4">
    <location>
        <begin position="208"/>
        <end position="221"/>
    </location>
</feature>
<evidence type="ECO:0000313" key="6">
    <source>
        <dbReference type="EMBL" id="KAK4293658.1"/>
    </source>
</evidence>
<proteinExistence type="predicted"/>
<sequence length="344" mass="38048">MEGPLSKWTNVMKGWQYRWFVLDDCAGLLSYYTSKEKMVRGARRGCVRLKGAMVGIDDDDDSTFTITVDAKTFHFQAHDAEEREKWIRGLEDTIVRHTPSIRRWDPNKPAPTMADFDKKLTESDAYLQLLIDQADVLERHLESTEDEQDRRRCQTVVNGINAVLESVKHTIVLLQIAKNTAFPVNGVYHPCNAIPEGATPITPTSRGEGPGVGRGLVTGGGEEVDVQPGIEMGRECAERASAAARQRSPVLPCASLPPDTTVPETSYSSSEDEDFFDADDFDNPTPAQSPRDPSVITKRCKNLGNLKCGSEGEDGEGVRKVVGREMRKGLIYVLIMAFSAQRTA</sequence>
<evidence type="ECO:0000256" key="1">
    <source>
        <dbReference type="ARBA" id="ARBA00022448"/>
    </source>
</evidence>
<dbReference type="InterPro" id="IPR000648">
    <property type="entry name" value="Oxysterol-bd"/>
</dbReference>
<dbReference type="CDD" id="cd13290">
    <property type="entry name" value="PH_ORP9"/>
    <property type="match status" value="1"/>
</dbReference>
<dbReference type="Proteomes" id="UP001292094">
    <property type="component" value="Unassembled WGS sequence"/>
</dbReference>
<evidence type="ECO:0000256" key="2">
    <source>
        <dbReference type="ARBA" id="ARBA00023055"/>
    </source>
</evidence>
<feature type="region of interest" description="Disordered" evidence="4">
    <location>
        <begin position="247"/>
        <end position="296"/>
    </location>
</feature>
<dbReference type="PROSITE" id="PS50003">
    <property type="entry name" value="PH_DOMAIN"/>
    <property type="match status" value="1"/>
</dbReference>
<keyword evidence="2" id="KW-0445">Lipid transport</keyword>
<comment type="caution">
    <text evidence="6">The sequence shown here is derived from an EMBL/GenBank/DDBJ whole genome shotgun (WGS) entry which is preliminary data.</text>
</comment>
<dbReference type="GO" id="GO:0016020">
    <property type="term" value="C:membrane"/>
    <property type="evidence" value="ECO:0007669"/>
    <property type="project" value="TreeGrafter"/>
</dbReference>
<dbReference type="SMART" id="SM00233">
    <property type="entry name" value="PH"/>
    <property type="match status" value="1"/>
</dbReference>
<dbReference type="EMBL" id="JAWZYT010004490">
    <property type="protein sequence ID" value="KAK4293658.1"/>
    <property type="molecule type" value="Genomic_DNA"/>
</dbReference>
<evidence type="ECO:0000256" key="3">
    <source>
        <dbReference type="ARBA" id="ARBA00023121"/>
    </source>
</evidence>
<keyword evidence="1" id="KW-0813">Transport</keyword>
<dbReference type="PANTHER" id="PTHR10972">
    <property type="entry name" value="OXYSTEROL-BINDING PROTEIN-RELATED"/>
    <property type="match status" value="1"/>
</dbReference>